<dbReference type="InterPro" id="IPR043502">
    <property type="entry name" value="DNA/RNA_pol_sf"/>
</dbReference>
<reference evidence="2" key="1">
    <citation type="journal article" date="2023" name="bioRxiv">
        <title>Improved chromosome-level genome assembly for marigold (Tagetes erecta).</title>
        <authorList>
            <person name="Jiang F."/>
            <person name="Yuan L."/>
            <person name="Wang S."/>
            <person name="Wang H."/>
            <person name="Xu D."/>
            <person name="Wang A."/>
            <person name="Fan W."/>
        </authorList>
    </citation>
    <scope>NUCLEOTIDE SEQUENCE</scope>
    <source>
        <strain evidence="2">WSJ</strain>
        <tissue evidence="2">Leaf</tissue>
    </source>
</reference>
<dbReference type="SUPFAM" id="SSF56672">
    <property type="entry name" value="DNA/RNA polymerases"/>
    <property type="match status" value="1"/>
</dbReference>
<evidence type="ECO:0000313" key="3">
    <source>
        <dbReference type="Proteomes" id="UP001229421"/>
    </source>
</evidence>
<dbReference type="InterPro" id="IPR013103">
    <property type="entry name" value="RVT_2"/>
</dbReference>
<gene>
    <name evidence="2" type="ORF">QVD17_39412</name>
</gene>
<feature type="domain" description="Reverse transcriptase Ty1/copia-type" evidence="1">
    <location>
        <begin position="4"/>
        <end position="81"/>
    </location>
</feature>
<comment type="caution">
    <text evidence="2">The sequence shown here is derived from an EMBL/GenBank/DDBJ whole genome shotgun (WGS) entry which is preliminary data.</text>
</comment>
<dbReference type="CDD" id="cd09272">
    <property type="entry name" value="RNase_HI_RT_Ty1"/>
    <property type="match status" value="1"/>
</dbReference>
<keyword evidence="3" id="KW-1185">Reference proteome</keyword>
<dbReference type="AlphaFoldDB" id="A0AAD8JU03"/>
<organism evidence="2 3">
    <name type="scientific">Tagetes erecta</name>
    <name type="common">African marigold</name>
    <dbReference type="NCBI Taxonomy" id="13708"/>
    <lineage>
        <taxon>Eukaryota</taxon>
        <taxon>Viridiplantae</taxon>
        <taxon>Streptophyta</taxon>
        <taxon>Embryophyta</taxon>
        <taxon>Tracheophyta</taxon>
        <taxon>Spermatophyta</taxon>
        <taxon>Magnoliopsida</taxon>
        <taxon>eudicotyledons</taxon>
        <taxon>Gunneridae</taxon>
        <taxon>Pentapetalae</taxon>
        <taxon>asterids</taxon>
        <taxon>campanulids</taxon>
        <taxon>Asterales</taxon>
        <taxon>Asteraceae</taxon>
        <taxon>Asteroideae</taxon>
        <taxon>Heliantheae alliance</taxon>
        <taxon>Tageteae</taxon>
        <taxon>Tagetes</taxon>
    </lineage>
</organism>
<evidence type="ECO:0000259" key="1">
    <source>
        <dbReference type="Pfam" id="PF07727"/>
    </source>
</evidence>
<proteinExistence type="predicted"/>
<evidence type="ECO:0000313" key="2">
    <source>
        <dbReference type="EMBL" id="KAK1407785.1"/>
    </source>
</evidence>
<dbReference type="EMBL" id="JAUHHV010000011">
    <property type="protein sequence ID" value="KAK1407785.1"/>
    <property type="molecule type" value="Genomic_DNA"/>
</dbReference>
<sequence length="333" mass="38242">MYLLVYVDDLILTGNQEHVIKAFTTRLNKEFAIKDLGELNYFLGLEVTHTNNELFLNQSKYAREILERAKMLNAKPTHTPLSANVSFTTTGEPYSDPTHYRSIVGALQYLTITRPDISYAVNQVSQFLHAPTNFHYQEVKRILRYLNGTLTFGLTFSKQTQPSLLGYSDADWARCLETRRSTYGYSIFLGGNLVSWSAKKQPTVSRSSCESEYRAIANTAAELIWLTHLLQELHALPPDRPTLLCDNRSAIFLTQNPIAHKRVKHIELDYHFLRELVSAGKLHTRFVPTTLQVADIFTKSLPRPQFEFFRKMLRLGPPPSRLREDNKPHTLQL</sequence>
<dbReference type="PANTHER" id="PTHR11439:SF455">
    <property type="entry name" value="RLK (RECEPTOR-LIKE PROTEIN KINASE) 8, PUTATIVE-RELATED"/>
    <property type="match status" value="1"/>
</dbReference>
<name>A0AAD8JU03_TARER</name>
<dbReference type="Proteomes" id="UP001229421">
    <property type="component" value="Unassembled WGS sequence"/>
</dbReference>
<dbReference type="PANTHER" id="PTHR11439">
    <property type="entry name" value="GAG-POL-RELATED RETROTRANSPOSON"/>
    <property type="match status" value="1"/>
</dbReference>
<accession>A0AAD8JU03</accession>
<dbReference type="Pfam" id="PF07727">
    <property type="entry name" value="RVT_2"/>
    <property type="match status" value="1"/>
</dbReference>
<protein>
    <recommendedName>
        <fullName evidence="1">Reverse transcriptase Ty1/copia-type domain-containing protein</fullName>
    </recommendedName>
</protein>